<feature type="chain" id="PRO_5004250574" evidence="1">
    <location>
        <begin position="18"/>
        <end position="52"/>
    </location>
</feature>
<evidence type="ECO:0000313" key="2">
    <source>
        <dbReference type="EMBL" id="EAL71654.1"/>
    </source>
</evidence>
<accession>Q55AU6</accession>
<keyword evidence="3" id="KW-1185">Reference proteome</keyword>
<gene>
    <name evidence="2" type="ORF">DDB_G0271580</name>
</gene>
<dbReference type="HOGENOM" id="CLU_3091297_0_0_1"/>
<evidence type="ECO:0000256" key="1">
    <source>
        <dbReference type="SAM" id="SignalP"/>
    </source>
</evidence>
<sequence>MIYTFLLKSIFISCVCVSNPIIKRYYFNVEENRKKDIINVKKFFFKINKMCI</sequence>
<dbReference type="RefSeq" id="XP_645600.1">
    <property type="nucleotide sequence ID" value="XM_640508.1"/>
</dbReference>
<dbReference type="EMBL" id="AAFI02000006">
    <property type="protein sequence ID" value="EAL71654.1"/>
    <property type="molecule type" value="Genomic_DNA"/>
</dbReference>
<dbReference type="Proteomes" id="UP000002195">
    <property type="component" value="Unassembled WGS sequence"/>
</dbReference>
<dbReference type="KEGG" id="ddi:DDB_G0271580"/>
<feature type="signal peptide" evidence="1">
    <location>
        <begin position="1"/>
        <end position="17"/>
    </location>
</feature>
<evidence type="ECO:0000313" key="3">
    <source>
        <dbReference type="Proteomes" id="UP000002195"/>
    </source>
</evidence>
<comment type="caution">
    <text evidence="2">The sequence shown here is derived from an EMBL/GenBank/DDBJ whole genome shotgun (WGS) entry which is preliminary data.</text>
</comment>
<proteinExistence type="predicted"/>
<reference evidence="2 3" key="1">
    <citation type="journal article" date="2005" name="Nature">
        <title>The genome of the social amoeba Dictyostelium discoideum.</title>
        <authorList>
            <consortium name="The Dictyostelium discoideum Sequencing Consortium"/>
            <person name="Eichinger L."/>
            <person name="Pachebat J.A."/>
            <person name="Glockner G."/>
            <person name="Rajandream M.A."/>
            <person name="Sucgang R."/>
            <person name="Berriman M."/>
            <person name="Song J."/>
            <person name="Olsen R."/>
            <person name="Szafranski K."/>
            <person name="Xu Q."/>
            <person name="Tunggal B."/>
            <person name="Kummerfeld S."/>
            <person name="Madera M."/>
            <person name="Konfortov B.A."/>
            <person name="Rivero F."/>
            <person name="Bankier A.T."/>
            <person name="Lehmann R."/>
            <person name="Hamlin N."/>
            <person name="Davies R."/>
            <person name="Gaudet P."/>
            <person name="Fey P."/>
            <person name="Pilcher K."/>
            <person name="Chen G."/>
            <person name="Saunders D."/>
            <person name="Sodergren E."/>
            <person name="Davis P."/>
            <person name="Kerhornou A."/>
            <person name="Nie X."/>
            <person name="Hall N."/>
            <person name="Anjard C."/>
            <person name="Hemphill L."/>
            <person name="Bason N."/>
            <person name="Farbrother P."/>
            <person name="Desany B."/>
            <person name="Just E."/>
            <person name="Morio T."/>
            <person name="Rost R."/>
            <person name="Churcher C."/>
            <person name="Cooper J."/>
            <person name="Haydock S."/>
            <person name="van Driessche N."/>
            <person name="Cronin A."/>
            <person name="Goodhead I."/>
            <person name="Muzny D."/>
            <person name="Mourier T."/>
            <person name="Pain A."/>
            <person name="Lu M."/>
            <person name="Harper D."/>
            <person name="Lindsay R."/>
            <person name="Hauser H."/>
            <person name="James K."/>
            <person name="Quiles M."/>
            <person name="Madan Babu M."/>
            <person name="Saito T."/>
            <person name="Buchrieser C."/>
            <person name="Wardroper A."/>
            <person name="Felder M."/>
            <person name="Thangavelu M."/>
            <person name="Johnson D."/>
            <person name="Knights A."/>
            <person name="Loulseged H."/>
            <person name="Mungall K."/>
            <person name="Oliver K."/>
            <person name="Price C."/>
            <person name="Quail M.A."/>
            <person name="Urushihara H."/>
            <person name="Hernandez J."/>
            <person name="Rabbinowitsch E."/>
            <person name="Steffen D."/>
            <person name="Sanders M."/>
            <person name="Ma J."/>
            <person name="Kohara Y."/>
            <person name="Sharp S."/>
            <person name="Simmonds M."/>
            <person name="Spiegler S."/>
            <person name="Tivey A."/>
            <person name="Sugano S."/>
            <person name="White B."/>
            <person name="Walker D."/>
            <person name="Woodward J."/>
            <person name="Winckler T."/>
            <person name="Tanaka Y."/>
            <person name="Shaulsky G."/>
            <person name="Schleicher M."/>
            <person name="Weinstock G."/>
            <person name="Rosenthal A."/>
            <person name="Cox E.C."/>
            <person name="Chisholm R.L."/>
            <person name="Gibbs R."/>
            <person name="Loomis W.F."/>
            <person name="Platzer M."/>
            <person name="Kay R.R."/>
            <person name="Williams J."/>
            <person name="Dear P.H."/>
            <person name="Noegel A.A."/>
            <person name="Barrell B."/>
            <person name="Kuspa A."/>
        </authorList>
    </citation>
    <scope>NUCLEOTIDE SEQUENCE [LARGE SCALE GENOMIC DNA]</scope>
    <source>
        <strain evidence="2 3">AX4</strain>
    </source>
</reference>
<dbReference type="InParanoid" id="Q55AU6"/>
<dbReference type="GeneID" id="8618055"/>
<name>Q55AU6_DICDI</name>
<keyword evidence="1" id="KW-0732">Signal</keyword>
<dbReference type="AlphaFoldDB" id="Q55AU6"/>
<dbReference type="PaxDb" id="44689-DDB0203588"/>
<protein>
    <submittedName>
        <fullName evidence="2">Uncharacterized protein</fullName>
    </submittedName>
</protein>
<organism evidence="2 3">
    <name type="scientific">Dictyostelium discoideum</name>
    <name type="common">Social amoeba</name>
    <dbReference type="NCBI Taxonomy" id="44689"/>
    <lineage>
        <taxon>Eukaryota</taxon>
        <taxon>Amoebozoa</taxon>
        <taxon>Evosea</taxon>
        <taxon>Eumycetozoa</taxon>
        <taxon>Dictyostelia</taxon>
        <taxon>Dictyosteliales</taxon>
        <taxon>Dictyosteliaceae</taxon>
        <taxon>Dictyostelium</taxon>
    </lineage>
</organism>